<evidence type="ECO:0000256" key="1">
    <source>
        <dbReference type="SAM" id="Phobius"/>
    </source>
</evidence>
<dbReference type="RefSeq" id="WP_301192911.1">
    <property type="nucleotide sequence ID" value="NZ_JAPDPJ010000102.1"/>
</dbReference>
<evidence type="ECO:0000313" key="3">
    <source>
        <dbReference type="Proteomes" id="UP001209229"/>
    </source>
</evidence>
<comment type="caution">
    <text evidence="2">The sequence shown here is derived from an EMBL/GenBank/DDBJ whole genome shotgun (WGS) entry which is preliminary data.</text>
</comment>
<organism evidence="2 3">
    <name type="scientific">Plebeiibacterium sediminum</name>
    <dbReference type="NCBI Taxonomy" id="2992112"/>
    <lineage>
        <taxon>Bacteria</taxon>
        <taxon>Pseudomonadati</taxon>
        <taxon>Bacteroidota</taxon>
        <taxon>Bacteroidia</taxon>
        <taxon>Marinilabiliales</taxon>
        <taxon>Marinilabiliaceae</taxon>
        <taxon>Plebeiibacterium</taxon>
    </lineage>
</organism>
<reference evidence="2" key="1">
    <citation type="submission" date="2022-10" db="EMBL/GenBank/DDBJ databases">
        <authorList>
            <person name="Yu W.X."/>
        </authorList>
    </citation>
    <scope>NUCLEOTIDE SEQUENCE</scope>
    <source>
        <strain evidence="2">AAT</strain>
    </source>
</reference>
<name>A0AAE3M8U0_9BACT</name>
<feature type="transmembrane region" description="Helical" evidence="1">
    <location>
        <begin position="12"/>
        <end position="30"/>
    </location>
</feature>
<protein>
    <submittedName>
        <fullName evidence="2">Uncharacterized protein</fullName>
    </submittedName>
</protein>
<proteinExistence type="predicted"/>
<keyword evidence="3" id="KW-1185">Reference proteome</keyword>
<dbReference type="Proteomes" id="UP001209229">
    <property type="component" value="Unassembled WGS sequence"/>
</dbReference>
<dbReference type="AlphaFoldDB" id="A0AAE3M8U0"/>
<sequence length="112" mass="12967">MDEKNNIRRKLITRTIIASAIILSLVWFGLNKYNNLTEEAICIAAKGVVEDLVIKNPYLVDEKCLEVKILNKIEKNKYKGIARMESKKQYFIEIEHLSDYVLVEIIPTVEVN</sequence>
<gene>
    <name evidence="2" type="ORF">OM075_23035</name>
</gene>
<keyword evidence="1" id="KW-0472">Membrane</keyword>
<dbReference type="EMBL" id="JAPDPJ010000102">
    <property type="protein sequence ID" value="MCW3789356.1"/>
    <property type="molecule type" value="Genomic_DNA"/>
</dbReference>
<keyword evidence="1" id="KW-1133">Transmembrane helix</keyword>
<accession>A0AAE3M8U0</accession>
<keyword evidence="1" id="KW-0812">Transmembrane</keyword>
<evidence type="ECO:0000313" key="2">
    <source>
        <dbReference type="EMBL" id="MCW3789356.1"/>
    </source>
</evidence>